<organism evidence="1">
    <name type="scientific">marine metagenome</name>
    <dbReference type="NCBI Taxonomy" id="408172"/>
    <lineage>
        <taxon>unclassified sequences</taxon>
        <taxon>metagenomes</taxon>
        <taxon>ecological metagenomes</taxon>
    </lineage>
</organism>
<dbReference type="AlphaFoldDB" id="A0A383B347"/>
<sequence>DPRYPSLTDQLLTIKRRYGNNIFPSIQEDDGDNLLDYFVNNFFSEGIKSSYFLSNTSLNDEKINITIRPLLTDKPRLQEELPKNITLCARGHLYPKDSPNPVLQIDRINDISDSGKKEFEIESILVPNVADQNNSFGAKTDQNNLFSAEFITDLPPISKSTRERLKDWKEYLDWGAEYVNQRLFGVRYLRYECIDDKLAFTFIAKDEKTLNRLESISHDERFIAYSMDCSTNKWEFFHNTGKNNYPFY</sequence>
<protein>
    <submittedName>
        <fullName evidence="1">Uncharacterized protein</fullName>
    </submittedName>
</protein>
<feature type="non-terminal residue" evidence="1">
    <location>
        <position position="1"/>
    </location>
</feature>
<evidence type="ECO:0000313" key="1">
    <source>
        <dbReference type="EMBL" id="SVE14507.1"/>
    </source>
</evidence>
<feature type="non-terminal residue" evidence="1">
    <location>
        <position position="248"/>
    </location>
</feature>
<accession>A0A383B347</accession>
<gene>
    <name evidence="1" type="ORF">METZ01_LOCUS467361</name>
</gene>
<proteinExistence type="predicted"/>
<name>A0A383B347_9ZZZZ</name>
<dbReference type="EMBL" id="UINC01197165">
    <property type="protein sequence ID" value="SVE14507.1"/>
    <property type="molecule type" value="Genomic_DNA"/>
</dbReference>
<reference evidence="1" key="1">
    <citation type="submission" date="2018-05" db="EMBL/GenBank/DDBJ databases">
        <authorList>
            <person name="Lanie J.A."/>
            <person name="Ng W.-L."/>
            <person name="Kazmierczak K.M."/>
            <person name="Andrzejewski T.M."/>
            <person name="Davidsen T.M."/>
            <person name="Wayne K.J."/>
            <person name="Tettelin H."/>
            <person name="Glass J.I."/>
            <person name="Rusch D."/>
            <person name="Podicherti R."/>
            <person name="Tsui H.-C.T."/>
            <person name="Winkler M.E."/>
        </authorList>
    </citation>
    <scope>NUCLEOTIDE SEQUENCE</scope>
</reference>